<geneLocation type="plasmid" evidence="2 3">
    <name>pRAS01</name>
</geneLocation>
<dbReference type="Pfam" id="PF01656">
    <property type="entry name" value="CbiA"/>
    <property type="match status" value="1"/>
</dbReference>
<feature type="domain" description="CobQ/CobB/MinD/ParA nucleotide binding" evidence="1">
    <location>
        <begin position="4"/>
        <end position="49"/>
    </location>
</feature>
<protein>
    <recommendedName>
        <fullName evidence="1">CobQ/CobB/MinD/ParA nucleotide binding domain-containing protein</fullName>
    </recommendedName>
</protein>
<sequence length="199" mass="22270">MKRIALTGDKGGVGKSTISALLVQWFLYKDFSINILDADPNRTISTWIEKCKSSGFNFCTINNPEVLIIDTAGTSGAGLIKHVRESDLIIIPFQPHIADLEIVVGWYLSVNSLIQKKTIFFPNRLEITNEQKEGIFQVDKIIQEQSNGIILPGLGNRPAVYPALLNALSQNYFSTLKNEKVLNELRSNFTIIEEQLFKG</sequence>
<keyword evidence="2" id="KW-0614">Plasmid</keyword>
<proteinExistence type="predicted"/>
<dbReference type="Proteomes" id="UP000031952">
    <property type="component" value="Plasmid pRAS01"/>
</dbReference>
<dbReference type="InterPro" id="IPR050678">
    <property type="entry name" value="DNA_Partitioning_ATPase"/>
</dbReference>
<dbReference type="PANTHER" id="PTHR13696">
    <property type="entry name" value="P-LOOP CONTAINING NUCLEOSIDE TRIPHOSPHATE HYDROLASE"/>
    <property type="match status" value="1"/>
</dbReference>
<gene>
    <name evidence="2" type="ORF">SB78_03640</name>
</gene>
<evidence type="ECO:0000313" key="3">
    <source>
        <dbReference type="Proteomes" id="UP000031952"/>
    </source>
</evidence>
<evidence type="ECO:0000313" key="2">
    <source>
        <dbReference type="EMBL" id="KIJ88780.1"/>
    </source>
</evidence>
<name>A0A0C2RD95_9RICK</name>
<dbReference type="Gene3D" id="3.40.50.300">
    <property type="entry name" value="P-loop containing nucleotide triphosphate hydrolases"/>
    <property type="match status" value="1"/>
</dbReference>
<reference evidence="2 3" key="1">
    <citation type="journal article" date="2015" name="Genome Announc.">
        <title>Whole-Genome Sequence of 'Candidatus Rickettsia asemboensis' Strain NMRCii, Isolated from Fleas of Western Kenya.</title>
        <authorList>
            <person name="Jima D.D."/>
            <person name="Luce-Fedrow A."/>
            <person name="Yang Y."/>
            <person name="Maina A.N."/>
            <person name="Snesrud E.C."/>
            <person name="Otiang E."/>
            <person name="Njenga K."/>
            <person name="Jarman R.G."/>
            <person name="Richards A.L."/>
            <person name="Hang J."/>
        </authorList>
    </citation>
    <scope>NUCLEOTIDE SEQUENCE [LARGE SCALE GENOMIC DNA]</scope>
    <source>
        <strain evidence="2 3">NMRCii</strain>
        <plasmid evidence="2">pRAS01</plasmid>
    </source>
</reference>
<accession>A0A0C2RD95</accession>
<dbReference type="InterPro" id="IPR027417">
    <property type="entry name" value="P-loop_NTPase"/>
</dbReference>
<dbReference type="RefSeq" id="WP_041078775.1">
    <property type="nucleotide sequence ID" value="NZ_CP011517.1"/>
</dbReference>
<evidence type="ECO:0000259" key="1">
    <source>
        <dbReference type="Pfam" id="PF01656"/>
    </source>
</evidence>
<keyword evidence="3" id="KW-1185">Reference proteome</keyword>
<dbReference type="AlphaFoldDB" id="A0A0C2RD95"/>
<dbReference type="InterPro" id="IPR002586">
    <property type="entry name" value="CobQ/CobB/MinD/ParA_Nub-bd_dom"/>
</dbReference>
<organism evidence="2 3">
    <name type="scientific">Rickettsia asembonensis</name>
    <dbReference type="NCBI Taxonomy" id="1068590"/>
    <lineage>
        <taxon>Bacteria</taxon>
        <taxon>Pseudomonadati</taxon>
        <taxon>Pseudomonadota</taxon>
        <taxon>Alphaproteobacteria</taxon>
        <taxon>Rickettsiales</taxon>
        <taxon>Rickettsiaceae</taxon>
        <taxon>Rickettsieae</taxon>
        <taxon>Rickettsia</taxon>
        <taxon>spotted fever group</taxon>
    </lineage>
</organism>
<dbReference type="SUPFAM" id="SSF52540">
    <property type="entry name" value="P-loop containing nucleoside triphosphate hydrolases"/>
    <property type="match status" value="1"/>
</dbReference>
<dbReference type="PANTHER" id="PTHR13696:SF99">
    <property type="entry name" value="COBYRINIC ACID AC-DIAMIDE SYNTHASE"/>
    <property type="match status" value="1"/>
</dbReference>
<dbReference type="EMBL" id="CP011517">
    <property type="protein sequence ID" value="KIJ88780.1"/>
    <property type="molecule type" value="Genomic_DNA"/>
</dbReference>
<dbReference type="CDD" id="cd02042">
    <property type="entry name" value="ParAB_family"/>
    <property type="match status" value="1"/>
</dbReference>